<evidence type="ECO:0000313" key="6">
    <source>
        <dbReference type="Proteomes" id="UP000068243"/>
    </source>
</evidence>
<dbReference type="SUPFAM" id="SSF103473">
    <property type="entry name" value="MFS general substrate transporter"/>
    <property type="match status" value="1"/>
</dbReference>
<dbReference type="GO" id="GO:0016020">
    <property type="term" value="C:membrane"/>
    <property type="evidence" value="ECO:0007669"/>
    <property type="project" value="UniProtKB-SubCell"/>
</dbReference>
<evidence type="ECO:0000259" key="4">
    <source>
        <dbReference type="PROSITE" id="PS50850"/>
    </source>
</evidence>
<dbReference type="PaxDb" id="5061-CADANGAP00006904"/>
<gene>
    <name evidence="5" type="ORF">ABL_04557</name>
</gene>
<dbReference type="InterPro" id="IPR011701">
    <property type="entry name" value="MFS"/>
</dbReference>
<keyword evidence="3" id="KW-1133">Transmembrane helix</keyword>
<feature type="transmembrane region" description="Helical" evidence="3">
    <location>
        <begin position="548"/>
        <end position="569"/>
    </location>
</feature>
<feature type="transmembrane region" description="Helical" evidence="3">
    <location>
        <begin position="1180"/>
        <end position="1207"/>
    </location>
</feature>
<dbReference type="InterPro" id="IPR039535">
    <property type="entry name" value="ASST-like"/>
</dbReference>
<dbReference type="PANTHER" id="PTHR35340">
    <property type="entry name" value="PQQ ENZYME REPEAT PROTEIN-RELATED"/>
    <property type="match status" value="1"/>
</dbReference>
<dbReference type="PROSITE" id="PS50850">
    <property type="entry name" value="MFS"/>
    <property type="match status" value="1"/>
</dbReference>
<feature type="compositionally biased region" description="Low complexity" evidence="2">
    <location>
        <begin position="682"/>
        <end position="705"/>
    </location>
</feature>
<feature type="compositionally biased region" description="Acidic residues" evidence="2">
    <location>
        <begin position="522"/>
        <end position="532"/>
    </location>
</feature>
<proteinExistence type="predicted"/>
<evidence type="ECO:0000256" key="3">
    <source>
        <dbReference type="SAM" id="Phobius"/>
    </source>
</evidence>
<dbReference type="OMA" id="HEFMPIN"/>
<dbReference type="GO" id="GO:0022857">
    <property type="term" value="F:transmembrane transporter activity"/>
    <property type="evidence" value="ECO:0007669"/>
    <property type="project" value="InterPro"/>
</dbReference>
<keyword evidence="3" id="KW-0812">Transmembrane</keyword>
<feature type="compositionally biased region" description="Polar residues" evidence="2">
    <location>
        <begin position="805"/>
        <end position="816"/>
    </location>
</feature>
<feature type="transmembrane region" description="Helical" evidence="3">
    <location>
        <begin position="916"/>
        <end position="936"/>
    </location>
</feature>
<dbReference type="PANTHER" id="PTHR35340:SF9">
    <property type="entry name" value="ASST-DOMAIN-CONTAINING PROTEIN"/>
    <property type="match status" value="1"/>
</dbReference>
<dbReference type="VEuPathDB" id="FungiDB:An08g07110"/>
<feature type="transmembrane region" description="Helical" evidence="3">
    <location>
        <begin position="844"/>
        <end position="867"/>
    </location>
</feature>
<feature type="transmembrane region" description="Helical" evidence="3">
    <location>
        <begin position="975"/>
        <end position="998"/>
    </location>
</feature>
<comment type="subcellular location">
    <subcellularLocation>
        <location evidence="1">Membrane</location>
        <topology evidence="1">Multi-pass membrane protein</topology>
    </subcellularLocation>
</comment>
<feature type="transmembrane region" description="Helical" evidence="3">
    <location>
        <begin position="1136"/>
        <end position="1160"/>
    </location>
</feature>
<dbReference type="VEuPathDB" id="FungiDB:ASPNIDRAFT2_207899"/>
<feature type="transmembrane region" description="Helical" evidence="3">
    <location>
        <begin position="1333"/>
        <end position="1353"/>
    </location>
</feature>
<dbReference type="InterPro" id="IPR036259">
    <property type="entry name" value="MFS_trans_sf"/>
</dbReference>
<name>A0A100IIJ2_ASPNG</name>
<dbReference type="VEuPathDB" id="FungiDB:An08g07120"/>
<dbReference type="VEuPathDB" id="FungiDB:M747DRAFT_298063"/>
<dbReference type="EMBL" id="BCMY01000006">
    <property type="protein sequence ID" value="GAQ41896.1"/>
    <property type="molecule type" value="Genomic_DNA"/>
</dbReference>
<feature type="transmembrane region" description="Helical" evidence="3">
    <location>
        <begin position="1028"/>
        <end position="1050"/>
    </location>
</feature>
<feature type="compositionally biased region" description="Polar residues" evidence="2">
    <location>
        <begin position="706"/>
        <end position="721"/>
    </location>
</feature>
<evidence type="ECO:0000313" key="5">
    <source>
        <dbReference type="EMBL" id="GAQ41896.1"/>
    </source>
</evidence>
<evidence type="ECO:0000256" key="1">
    <source>
        <dbReference type="ARBA" id="ARBA00004141"/>
    </source>
</evidence>
<dbReference type="VEuPathDB" id="FungiDB:ATCC64974_100890"/>
<dbReference type="Gene3D" id="1.20.1250.20">
    <property type="entry name" value="MFS general substrate transporter like domains"/>
    <property type="match status" value="1"/>
</dbReference>
<dbReference type="Pfam" id="PF07690">
    <property type="entry name" value="MFS_1"/>
    <property type="match status" value="1"/>
</dbReference>
<dbReference type="Proteomes" id="UP000068243">
    <property type="component" value="Unassembled WGS sequence"/>
</dbReference>
<evidence type="ECO:0000256" key="2">
    <source>
        <dbReference type="SAM" id="MobiDB-lite"/>
    </source>
</evidence>
<feature type="region of interest" description="Disordered" evidence="2">
    <location>
        <begin position="512"/>
        <end position="538"/>
    </location>
</feature>
<feature type="region of interest" description="Disordered" evidence="2">
    <location>
        <begin position="658"/>
        <end position="831"/>
    </location>
</feature>
<dbReference type="InterPro" id="IPR020846">
    <property type="entry name" value="MFS_dom"/>
</dbReference>
<feature type="transmembrane region" description="Helical" evidence="3">
    <location>
        <begin position="1227"/>
        <end position="1246"/>
    </location>
</feature>
<feature type="domain" description="Major facilitator superfamily (MFS) profile" evidence="4">
    <location>
        <begin position="843"/>
        <end position="1357"/>
    </location>
</feature>
<dbReference type="Pfam" id="PF14269">
    <property type="entry name" value="Arylsulfotran_2"/>
    <property type="match status" value="1"/>
</dbReference>
<protein>
    <submittedName>
        <fullName evidence="5">Unnamed protein product</fullName>
    </submittedName>
</protein>
<comment type="caution">
    <text evidence="5">The sequence shown here is derived from an EMBL/GenBank/DDBJ whole genome shotgun (WGS) entry which is preliminary data.</text>
</comment>
<dbReference type="InterPro" id="IPR053143">
    <property type="entry name" value="Arylsulfate_ST"/>
</dbReference>
<feature type="transmembrane region" description="Helical" evidence="3">
    <location>
        <begin position="1258"/>
        <end position="1277"/>
    </location>
</feature>
<sequence length="1370" mass="151700">MFATRIANLVSTVPDKLSPGYIFVGPYEASNSGPYIYDDEGNLVWSGWGNSGPGNAHGMHVCKYKGKDHLCFFQGVQQNGYCRGHGVIMDDHYRIVRTVVPGGGMASSDMHEFMPINDGKTALMTVYQQRQFDMSTWNVKSGMGWVMESIFQEVDVETNEVLFEWKSLDHVDPSDAYTWPSHTDTSGTGLDPRSPWDYFHINSIDKNADGDYLISSRHTCAIYKISGKDGSIIWRLHGAHPTFKNINFSFSQQHDARWLGENSTHTLLSLYNNGYNGFNRTHDFSSGMIILIDHQDNTATQLHDYSPPGKTMISSSQGNMQVLPNKNVFIGWGNNAYVSEHDEEGNVLLWGYIDKDRIMNYRAQKFEWDGMPTDVPALWTYSQSTDTFSPTTFYVSWNGATRVKYWRFYGATNSTGPYMLIKQTEKRGFETSYSAPHFYRWTYAEAVDVEGKVLGKSRSMFTFTPSPDLQGYCGRESCENAQTYGMPGEEGAGPAIPPAGINTVPWVDPDHPDAHFDWGQTGDDEEEEEESESGSGNLKSVYDNNVGWIAPVFGFVVTIVAIYTIMRIYRRQQQFSRVKERASTESVDRIERSKPWTESEEKPWWHWRRWTKSQEPPRYFPLAEQRGPSWRADEHYPRSGPSLPSCSSPVPWAALSSFAAPPKGNSPMPAPKSGSQGTAGRPSLPSLSLSSTTPSSAISTPAATPNPLSATSSSFAQASKSRNARHTRATSWTSGHDQGGEPDPADFTSSQQRRRRESNISLADVSEGSSGRYDDDYDDNRSHSNMAVRNTSFDWGPGHARSRSHSYSQPQMSLLQPQELADSSAPRPRPAPVTWMSLPRKGQLALLGLCRVFDFLQIASLQAYMFYQLKSFDENLSDADVSTQAGILQGAFTAAQFATAIPWGRVADAEWGGRKFVLLVGLIGTALSCLGVAFSTSFAQAVFWRSFGGAINGTVGIIRTMIAENVKEKKYHSRAFLILPIGFNVAALFGPVMGGMLADPVKAYPRLFGPDSSFGGADGVQWLVRYPYALPMLANCIFLTFAAVCVAIGLEETLEACKGKPGLGVFSMRIFARGIRAVVPSNSPLYQRLPFADYDEAGPLLNRRDPAESYEMEEKATKASRQARTLPFRRIWTKNVLCTLLAQAFFDFQMGAFNNLWLLFLSTPRYDANDPASPVQRLPFIFTGGLGMLPQSVGFATAILGVIGMLLQFTIYPSINNRLGTAKSYQYFLTLFPLAYAFAPYIALAPSSAPPPGQANGGWVWFSIIVVLFLQVTARTFTLPTSIILLNNCSPHPSVLGTIHGIGQSVSSAFRTIGPIFSGSWYGYGLEMGMVGFAWWLIALVSVFGCVAAIFVYEGSGHEVFLPGEEEERD</sequence>
<keyword evidence="3" id="KW-0472">Membrane</keyword>
<organism evidence="5 6">
    <name type="scientific">Aspergillus niger</name>
    <dbReference type="NCBI Taxonomy" id="5061"/>
    <lineage>
        <taxon>Eukaryota</taxon>
        <taxon>Fungi</taxon>
        <taxon>Dikarya</taxon>
        <taxon>Ascomycota</taxon>
        <taxon>Pezizomycotina</taxon>
        <taxon>Eurotiomycetes</taxon>
        <taxon>Eurotiomycetidae</taxon>
        <taxon>Eurotiales</taxon>
        <taxon>Aspergillaceae</taxon>
        <taxon>Aspergillus</taxon>
        <taxon>Aspergillus subgen. Circumdati</taxon>
    </lineage>
</organism>
<dbReference type="VEuPathDB" id="FungiDB:ATCC64974_100880"/>
<dbReference type="VEuPathDB" id="FungiDB:M747DRAFT_285195"/>
<feature type="transmembrane region" description="Helical" evidence="3">
    <location>
        <begin position="942"/>
        <end position="963"/>
    </location>
</feature>
<accession>A0A100IIJ2</accession>
<feature type="transmembrane region" description="Helical" evidence="3">
    <location>
        <begin position="887"/>
        <end position="904"/>
    </location>
</feature>
<dbReference type="OrthoDB" id="10262656at2759"/>
<reference evidence="6" key="1">
    <citation type="journal article" date="2016" name="Genome Announc.">
        <title>Draft genome sequence of Aspergillus niger strain An76.</title>
        <authorList>
            <person name="Gong W."/>
            <person name="Cheng Z."/>
            <person name="Zhang H."/>
            <person name="Liu L."/>
            <person name="Gao P."/>
            <person name="Wang L."/>
        </authorList>
    </citation>
    <scope>NUCLEOTIDE SEQUENCE [LARGE SCALE GENOMIC DNA]</scope>
    <source>
        <strain evidence="6">An76</strain>
    </source>
</reference>